<evidence type="ECO:0000313" key="2">
    <source>
        <dbReference type="Proteomes" id="UP000239210"/>
    </source>
</evidence>
<keyword evidence="2" id="KW-1185">Reference proteome</keyword>
<evidence type="ECO:0000313" key="1">
    <source>
        <dbReference type="EMBL" id="PRY39408.1"/>
    </source>
</evidence>
<proteinExistence type="predicted"/>
<dbReference type="Proteomes" id="UP000239210">
    <property type="component" value="Unassembled WGS sequence"/>
</dbReference>
<comment type="caution">
    <text evidence="1">The sequence shown here is derived from an EMBL/GenBank/DDBJ whole genome shotgun (WGS) entry which is preliminary data.</text>
</comment>
<name>A0A2T0T156_9ACTN</name>
<protein>
    <submittedName>
        <fullName evidence="1">Uncharacterized protein</fullName>
    </submittedName>
</protein>
<reference evidence="1 2" key="1">
    <citation type="submission" date="2018-03" db="EMBL/GenBank/DDBJ databases">
        <title>Genomic Encyclopedia of Archaeal and Bacterial Type Strains, Phase II (KMG-II): from individual species to whole genera.</title>
        <authorList>
            <person name="Goeker M."/>
        </authorList>
    </citation>
    <scope>NUCLEOTIDE SEQUENCE [LARGE SCALE GENOMIC DNA]</scope>
    <source>
        <strain evidence="1 2">DSM 45416</strain>
    </source>
</reference>
<organism evidence="1 2">
    <name type="scientific">Geodermatophilus tzadiensis</name>
    <dbReference type="NCBI Taxonomy" id="1137988"/>
    <lineage>
        <taxon>Bacteria</taxon>
        <taxon>Bacillati</taxon>
        <taxon>Actinomycetota</taxon>
        <taxon>Actinomycetes</taxon>
        <taxon>Geodermatophilales</taxon>
        <taxon>Geodermatophilaceae</taxon>
        <taxon>Geodermatophilus</taxon>
    </lineage>
</organism>
<dbReference type="InterPro" id="IPR036465">
    <property type="entry name" value="vWFA_dom_sf"/>
</dbReference>
<gene>
    <name evidence="1" type="ORF">LY71_12178</name>
</gene>
<dbReference type="AlphaFoldDB" id="A0A2T0T156"/>
<dbReference type="RefSeq" id="WP_106281642.1">
    <property type="nucleotide sequence ID" value="NZ_PVTG01000021.1"/>
</dbReference>
<sequence>MTVLMTVNQREALSGAQCRVEWQGLRPGDEVGAHLVTTSGQRLDFPATQVPGLRRQPWSENTWLLDADALPAGWQRLDMVVRSPAAHSLSLLLAVRSPSPAAAEQVLQHPGVDAVAGTETAVLSLAEVDGGYAVVPQQSPYDATRDPWGRGGIAPTLVEVPPALREASALAGHSGLVGNGVPVTAVLDLSASMRPRLVAGTVASVLTAVQALAAAADQPAVTVVAVSDRPHPPRELGLADDPEEFVRAWTRDIGLRTGSAPVAAAGAGRPGLVITVTDQEGGAAAPGYRVVLAAPEQGRAVTASRAGTVVVPEPRPDAVSVVRALAHASSPAA</sequence>
<accession>A0A2T0T156</accession>
<dbReference type="SUPFAM" id="SSF53300">
    <property type="entry name" value="vWA-like"/>
    <property type="match status" value="1"/>
</dbReference>
<dbReference type="EMBL" id="PVTG01000021">
    <property type="protein sequence ID" value="PRY39408.1"/>
    <property type="molecule type" value="Genomic_DNA"/>
</dbReference>